<name>A0A0K2VF36_LEPSM</name>
<feature type="non-terminal residue" evidence="2">
    <location>
        <position position="1"/>
    </location>
</feature>
<keyword evidence="1" id="KW-1133">Transmembrane helix</keyword>
<keyword evidence="1" id="KW-0812">Transmembrane</keyword>
<proteinExistence type="predicted"/>
<organism evidence="2">
    <name type="scientific">Lepeophtheirus salmonis</name>
    <name type="common">Salmon louse</name>
    <name type="synonym">Caligus salmonis</name>
    <dbReference type="NCBI Taxonomy" id="72036"/>
    <lineage>
        <taxon>Eukaryota</taxon>
        <taxon>Metazoa</taxon>
        <taxon>Ecdysozoa</taxon>
        <taxon>Arthropoda</taxon>
        <taxon>Crustacea</taxon>
        <taxon>Multicrustacea</taxon>
        <taxon>Hexanauplia</taxon>
        <taxon>Copepoda</taxon>
        <taxon>Siphonostomatoida</taxon>
        <taxon>Caligidae</taxon>
        <taxon>Lepeophtheirus</taxon>
    </lineage>
</organism>
<sequence>ASQFEDGVSPCLFHDDYRLLSEQLWWKFILIVHGTFYISMIYTRISPLWIWMKFKVVPIYRGRPVLRIIDFDVFYPL</sequence>
<evidence type="ECO:0000313" key="2">
    <source>
        <dbReference type="EMBL" id="CDW48506.1"/>
    </source>
</evidence>
<dbReference type="EMBL" id="HACA01031145">
    <property type="protein sequence ID" value="CDW48506.1"/>
    <property type="molecule type" value="Transcribed_RNA"/>
</dbReference>
<reference evidence="2" key="1">
    <citation type="submission" date="2014-05" db="EMBL/GenBank/DDBJ databases">
        <authorList>
            <person name="Chronopoulou M."/>
        </authorList>
    </citation>
    <scope>NUCLEOTIDE SEQUENCE</scope>
    <source>
        <tissue evidence="2">Whole organism</tissue>
    </source>
</reference>
<feature type="transmembrane region" description="Helical" evidence="1">
    <location>
        <begin position="24"/>
        <end position="45"/>
    </location>
</feature>
<keyword evidence="1" id="KW-0472">Membrane</keyword>
<protein>
    <submittedName>
        <fullName evidence="2">Uncharacterized protein</fullName>
    </submittedName>
</protein>
<evidence type="ECO:0000256" key="1">
    <source>
        <dbReference type="SAM" id="Phobius"/>
    </source>
</evidence>
<dbReference type="AlphaFoldDB" id="A0A0K2VF36"/>
<accession>A0A0K2VF36</accession>